<comment type="caution">
    <text evidence="2">The sequence shown here is derived from an EMBL/GenBank/DDBJ whole genome shotgun (WGS) entry which is preliminary data.</text>
</comment>
<proteinExistence type="predicted"/>
<feature type="region of interest" description="Disordered" evidence="1">
    <location>
        <begin position="292"/>
        <end position="335"/>
    </location>
</feature>
<evidence type="ECO:0000313" key="3">
    <source>
        <dbReference type="Proteomes" id="UP000631114"/>
    </source>
</evidence>
<feature type="compositionally biased region" description="Basic residues" evidence="1">
    <location>
        <begin position="150"/>
        <end position="163"/>
    </location>
</feature>
<reference evidence="2 3" key="1">
    <citation type="submission" date="2020-10" db="EMBL/GenBank/DDBJ databases">
        <title>The Coptis chinensis genome and diversification of protoberbering-type alkaloids.</title>
        <authorList>
            <person name="Wang B."/>
            <person name="Shu S."/>
            <person name="Song C."/>
            <person name="Liu Y."/>
        </authorList>
    </citation>
    <scope>NUCLEOTIDE SEQUENCE [LARGE SCALE GENOMIC DNA]</scope>
    <source>
        <strain evidence="2">HL-2020</strain>
        <tissue evidence="2">Leaf</tissue>
    </source>
</reference>
<evidence type="ECO:0000313" key="2">
    <source>
        <dbReference type="EMBL" id="KAF9589393.1"/>
    </source>
</evidence>
<sequence length="335" mass="37065">MDLYALENPSSVTGETSLSMVQENPVIVKDGTGAPKASFADKVRGAQPQQINLADLPVPEMKGNIPSIRLSQKAVERGMLYCKFCLIGRLEFQKIKLEEVKTIAQEKWHPQGDWKIVPLGKGFFMIRLTYEQLPENNNGKEAAETDQPAWKRKKNKRNRKKKNPTTQAPNAGVSGTKDALGYLIEAYATESGEIFQDSISELEEIPQNTLLRGDQAIVSERADDQVGGKFQEGENSVCGIRPFEDAHSLQLVVAAVTDPIASLKSTTNTLRALNEADSLLAASCWADMAEEAEEAERAENEGTWRTQKKKATKPKWMEQDLPPPSTRARLASIPQ</sequence>
<protein>
    <submittedName>
        <fullName evidence="2">Uncharacterized protein</fullName>
    </submittedName>
</protein>
<accession>A0A835H288</accession>
<gene>
    <name evidence="2" type="ORF">IFM89_023425</name>
</gene>
<dbReference type="Proteomes" id="UP000631114">
    <property type="component" value="Unassembled WGS sequence"/>
</dbReference>
<feature type="region of interest" description="Disordered" evidence="1">
    <location>
        <begin position="137"/>
        <end position="174"/>
    </location>
</feature>
<dbReference type="EMBL" id="JADFTS010000009">
    <property type="protein sequence ID" value="KAF9589393.1"/>
    <property type="molecule type" value="Genomic_DNA"/>
</dbReference>
<name>A0A835H288_9MAGN</name>
<keyword evidence="3" id="KW-1185">Reference proteome</keyword>
<dbReference type="AlphaFoldDB" id="A0A835H288"/>
<organism evidence="2 3">
    <name type="scientific">Coptis chinensis</name>
    <dbReference type="NCBI Taxonomy" id="261450"/>
    <lineage>
        <taxon>Eukaryota</taxon>
        <taxon>Viridiplantae</taxon>
        <taxon>Streptophyta</taxon>
        <taxon>Embryophyta</taxon>
        <taxon>Tracheophyta</taxon>
        <taxon>Spermatophyta</taxon>
        <taxon>Magnoliopsida</taxon>
        <taxon>Ranunculales</taxon>
        <taxon>Ranunculaceae</taxon>
        <taxon>Coptidoideae</taxon>
        <taxon>Coptis</taxon>
    </lineage>
</organism>
<evidence type="ECO:0000256" key="1">
    <source>
        <dbReference type="SAM" id="MobiDB-lite"/>
    </source>
</evidence>